<gene>
    <name evidence="2" type="ORF">L210DRAFT_2277677</name>
</gene>
<feature type="transmembrane region" description="Helical" evidence="1">
    <location>
        <begin position="75"/>
        <end position="91"/>
    </location>
</feature>
<name>A0AAD4GDC2_BOLED</name>
<keyword evidence="1" id="KW-0812">Transmembrane</keyword>
<dbReference type="Proteomes" id="UP001194468">
    <property type="component" value="Unassembled WGS sequence"/>
</dbReference>
<sequence>MFNSPTSLGWPISLPAKGYVRSSKDDRSLLYGPQVLLASFHRMFLGVRSQTIARFCSRFSWYCFSASDPKRSPNLFSWFICFVLGFVFLSVRKFTTKLSDDTCGFNIPSTTFLHPFKQTTLQNSSPRSKLGTAQPISCPFSSSPRMSLVVLRPSRCGRKPRLRPLTPIPLPRVLQQCVCLPSSDLSLVHANLALGDPPLAGALEPRKIHSVLYAKQGDLWRRIANTRWPLHCSSPGLDFSGERALAGQVRM</sequence>
<dbReference type="AlphaFoldDB" id="A0AAD4GDC2"/>
<keyword evidence="1" id="KW-0472">Membrane</keyword>
<reference evidence="2" key="2">
    <citation type="journal article" date="2020" name="Nat. Commun.">
        <title>Large-scale genome sequencing of mycorrhizal fungi provides insights into the early evolution of symbiotic traits.</title>
        <authorList>
            <person name="Miyauchi S."/>
            <person name="Kiss E."/>
            <person name="Kuo A."/>
            <person name="Drula E."/>
            <person name="Kohler A."/>
            <person name="Sanchez-Garcia M."/>
            <person name="Morin E."/>
            <person name="Andreopoulos B."/>
            <person name="Barry K.W."/>
            <person name="Bonito G."/>
            <person name="Buee M."/>
            <person name="Carver A."/>
            <person name="Chen C."/>
            <person name="Cichocki N."/>
            <person name="Clum A."/>
            <person name="Culley D."/>
            <person name="Crous P.W."/>
            <person name="Fauchery L."/>
            <person name="Girlanda M."/>
            <person name="Hayes R.D."/>
            <person name="Keri Z."/>
            <person name="LaButti K."/>
            <person name="Lipzen A."/>
            <person name="Lombard V."/>
            <person name="Magnuson J."/>
            <person name="Maillard F."/>
            <person name="Murat C."/>
            <person name="Nolan M."/>
            <person name="Ohm R.A."/>
            <person name="Pangilinan J."/>
            <person name="Pereira M.F."/>
            <person name="Perotto S."/>
            <person name="Peter M."/>
            <person name="Pfister S."/>
            <person name="Riley R."/>
            <person name="Sitrit Y."/>
            <person name="Stielow J.B."/>
            <person name="Szollosi G."/>
            <person name="Zifcakova L."/>
            <person name="Stursova M."/>
            <person name="Spatafora J.W."/>
            <person name="Tedersoo L."/>
            <person name="Vaario L.M."/>
            <person name="Yamada A."/>
            <person name="Yan M."/>
            <person name="Wang P."/>
            <person name="Xu J."/>
            <person name="Bruns T."/>
            <person name="Baldrian P."/>
            <person name="Vilgalys R."/>
            <person name="Dunand C."/>
            <person name="Henrissat B."/>
            <person name="Grigoriev I.V."/>
            <person name="Hibbett D."/>
            <person name="Nagy L.G."/>
            <person name="Martin F.M."/>
        </authorList>
    </citation>
    <scope>NUCLEOTIDE SEQUENCE</scope>
    <source>
        <strain evidence="2">BED1</strain>
    </source>
</reference>
<evidence type="ECO:0000256" key="1">
    <source>
        <dbReference type="SAM" id="Phobius"/>
    </source>
</evidence>
<reference evidence="2" key="1">
    <citation type="submission" date="2019-10" db="EMBL/GenBank/DDBJ databases">
        <authorList>
            <consortium name="DOE Joint Genome Institute"/>
            <person name="Kuo A."/>
            <person name="Miyauchi S."/>
            <person name="Kiss E."/>
            <person name="Drula E."/>
            <person name="Kohler A."/>
            <person name="Sanchez-Garcia M."/>
            <person name="Andreopoulos B."/>
            <person name="Barry K.W."/>
            <person name="Bonito G."/>
            <person name="Buee M."/>
            <person name="Carver A."/>
            <person name="Chen C."/>
            <person name="Cichocki N."/>
            <person name="Clum A."/>
            <person name="Culley D."/>
            <person name="Crous P.W."/>
            <person name="Fauchery L."/>
            <person name="Girlanda M."/>
            <person name="Hayes R."/>
            <person name="Keri Z."/>
            <person name="LaButti K."/>
            <person name="Lipzen A."/>
            <person name="Lombard V."/>
            <person name="Magnuson J."/>
            <person name="Maillard F."/>
            <person name="Morin E."/>
            <person name="Murat C."/>
            <person name="Nolan M."/>
            <person name="Ohm R."/>
            <person name="Pangilinan J."/>
            <person name="Pereira M."/>
            <person name="Perotto S."/>
            <person name="Peter M."/>
            <person name="Riley R."/>
            <person name="Sitrit Y."/>
            <person name="Stielow B."/>
            <person name="Szollosi G."/>
            <person name="Zifcakova L."/>
            <person name="Stursova M."/>
            <person name="Spatafora J.W."/>
            <person name="Tedersoo L."/>
            <person name="Vaario L.-M."/>
            <person name="Yamada A."/>
            <person name="Yan M."/>
            <person name="Wang P."/>
            <person name="Xu J."/>
            <person name="Bruns T."/>
            <person name="Baldrian P."/>
            <person name="Vilgalys R."/>
            <person name="Henrissat B."/>
            <person name="Grigoriev I.V."/>
            <person name="Hibbett D."/>
            <person name="Nagy L.G."/>
            <person name="Martin F.M."/>
        </authorList>
    </citation>
    <scope>NUCLEOTIDE SEQUENCE</scope>
    <source>
        <strain evidence="2">BED1</strain>
    </source>
</reference>
<evidence type="ECO:0000313" key="2">
    <source>
        <dbReference type="EMBL" id="KAF8438639.1"/>
    </source>
</evidence>
<keyword evidence="3" id="KW-1185">Reference proteome</keyword>
<protein>
    <submittedName>
        <fullName evidence="2">Uncharacterized protein</fullName>
    </submittedName>
</protein>
<accession>A0AAD4GDC2</accession>
<evidence type="ECO:0000313" key="3">
    <source>
        <dbReference type="Proteomes" id="UP001194468"/>
    </source>
</evidence>
<dbReference type="EMBL" id="WHUW01000016">
    <property type="protein sequence ID" value="KAF8438639.1"/>
    <property type="molecule type" value="Genomic_DNA"/>
</dbReference>
<keyword evidence="1" id="KW-1133">Transmembrane helix</keyword>
<comment type="caution">
    <text evidence="2">The sequence shown here is derived from an EMBL/GenBank/DDBJ whole genome shotgun (WGS) entry which is preliminary data.</text>
</comment>
<proteinExistence type="predicted"/>
<organism evidence="2 3">
    <name type="scientific">Boletus edulis BED1</name>
    <dbReference type="NCBI Taxonomy" id="1328754"/>
    <lineage>
        <taxon>Eukaryota</taxon>
        <taxon>Fungi</taxon>
        <taxon>Dikarya</taxon>
        <taxon>Basidiomycota</taxon>
        <taxon>Agaricomycotina</taxon>
        <taxon>Agaricomycetes</taxon>
        <taxon>Agaricomycetidae</taxon>
        <taxon>Boletales</taxon>
        <taxon>Boletineae</taxon>
        <taxon>Boletaceae</taxon>
        <taxon>Boletoideae</taxon>
        <taxon>Boletus</taxon>
    </lineage>
</organism>